<name>A0A2T4ZHX5_9HYPH</name>
<evidence type="ECO:0000313" key="6">
    <source>
        <dbReference type="EMBL" id="PTM61589.1"/>
    </source>
</evidence>
<dbReference type="Proteomes" id="UP000241808">
    <property type="component" value="Unassembled WGS sequence"/>
</dbReference>
<dbReference type="InterPro" id="IPR003713">
    <property type="entry name" value="FliS"/>
</dbReference>
<keyword evidence="7" id="KW-1185">Reference proteome</keyword>
<dbReference type="PANTHER" id="PTHR34773:SF1">
    <property type="entry name" value="FLAGELLAR SECRETION CHAPERONE FLIS"/>
    <property type="match status" value="1"/>
</dbReference>
<keyword evidence="3" id="KW-0963">Cytoplasm</keyword>
<dbReference type="GO" id="GO:0044780">
    <property type="term" value="P:bacterial-type flagellum assembly"/>
    <property type="evidence" value="ECO:0007669"/>
    <property type="project" value="InterPro"/>
</dbReference>
<dbReference type="GO" id="GO:0005829">
    <property type="term" value="C:cytosol"/>
    <property type="evidence" value="ECO:0007669"/>
    <property type="project" value="UniProtKB-SubCell"/>
</dbReference>
<evidence type="ECO:0000256" key="5">
    <source>
        <dbReference type="ARBA" id="ARBA00023186"/>
    </source>
</evidence>
<reference evidence="6 7" key="1">
    <citation type="submission" date="2018-04" db="EMBL/GenBank/DDBJ databases">
        <title>Genomic Encyclopedia of Archaeal and Bacterial Type Strains, Phase II (KMG-II): from individual species to whole genera.</title>
        <authorList>
            <person name="Goeker M."/>
        </authorList>
    </citation>
    <scope>NUCLEOTIDE SEQUENCE [LARGE SCALE GENOMIC DNA]</scope>
    <source>
        <strain evidence="6 7">DSM 25521</strain>
    </source>
</reference>
<dbReference type="SUPFAM" id="SSF101116">
    <property type="entry name" value="Flagellar export chaperone FliS"/>
    <property type="match status" value="1"/>
</dbReference>
<evidence type="ECO:0000313" key="7">
    <source>
        <dbReference type="Proteomes" id="UP000241808"/>
    </source>
</evidence>
<gene>
    <name evidence="6" type="ORF">C8P69_101259</name>
</gene>
<comment type="subcellular location">
    <subcellularLocation>
        <location evidence="1">Cytoplasm</location>
        <location evidence="1">Cytosol</location>
    </subcellularLocation>
</comment>
<organism evidence="6 7">
    <name type="scientific">Phreatobacter oligotrophus</name>
    <dbReference type="NCBI Taxonomy" id="1122261"/>
    <lineage>
        <taxon>Bacteria</taxon>
        <taxon>Pseudomonadati</taxon>
        <taxon>Pseudomonadota</taxon>
        <taxon>Alphaproteobacteria</taxon>
        <taxon>Hyphomicrobiales</taxon>
        <taxon>Phreatobacteraceae</taxon>
        <taxon>Phreatobacter</taxon>
    </lineage>
</organism>
<evidence type="ECO:0000256" key="2">
    <source>
        <dbReference type="ARBA" id="ARBA00008787"/>
    </source>
</evidence>
<dbReference type="PANTHER" id="PTHR34773">
    <property type="entry name" value="FLAGELLAR SECRETION CHAPERONE FLIS"/>
    <property type="match status" value="1"/>
</dbReference>
<dbReference type="AlphaFoldDB" id="A0A2T4ZHX5"/>
<dbReference type="Pfam" id="PF02561">
    <property type="entry name" value="FliS"/>
    <property type="match status" value="1"/>
</dbReference>
<dbReference type="EMBL" id="PZZL01000001">
    <property type="protein sequence ID" value="PTM61589.1"/>
    <property type="molecule type" value="Genomic_DNA"/>
</dbReference>
<proteinExistence type="inferred from homology"/>
<keyword evidence="5" id="KW-0143">Chaperone</keyword>
<comment type="caution">
    <text evidence="6">The sequence shown here is derived from an EMBL/GenBank/DDBJ whole genome shotgun (WGS) entry which is preliminary data.</text>
</comment>
<accession>A0A2T4ZHX5</accession>
<keyword evidence="6" id="KW-0966">Cell projection</keyword>
<dbReference type="OrthoDB" id="7677889at2"/>
<evidence type="ECO:0000256" key="1">
    <source>
        <dbReference type="ARBA" id="ARBA00004514"/>
    </source>
</evidence>
<evidence type="ECO:0000256" key="3">
    <source>
        <dbReference type="ARBA" id="ARBA00022490"/>
    </source>
</evidence>
<keyword evidence="6" id="KW-0282">Flagellum</keyword>
<keyword evidence="4" id="KW-1005">Bacterial flagellum biogenesis</keyword>
<evidence type="ECO:0000256" key="4">
    <source>
        <dbReference type="ARBA" id="ARBA00022795"/>
    </source>
</evidence>
<dbReference type="GO" id="GO:0071973">
    <property type="term" value="P:bacterial-type flagellum-dependent cell motility"/>
    <property type="evidence" value="ECO:0007669"/>
    <property type="project" value="TreeGrafter"/>
</dbReference>
<dbReference type="Gene3D" id="1.20.120.340">
    <property type="entry name" value="Flagellar protein FliS"/>
    <property type="match status" value="1"/>
</dbReference>
<dbReference type="InterPro" id="IPR036584">
    <property type="entry name" value="FliS_sf"/>
</dbReference>
<sequence length="142" mass="15325">MTHRMSQAIGAYRSIATSVHPLVAVVRLFDEALVQIRRGIQATEAKRHEDSFIAIAKAGLVLQGLSHNLRFDRGPDVADALLTAYTKNTIALHAAYGRPDAIARYTAIAAGLAELRDAWASVAGMRTLAEEAQMVTRPASSQ</sequence>
<comment type="similarity">
    <text evidence="2">Belongs to the FliS family.</text>
</comment>
<protein>
    <submittedName>
        <fullName evidence="6">Flagellar protein FliS</fullName>
    </submittedName>
</protein>
<keyword evidence="6" id="KW-0969">Cilium</keyword>